<keyword evidence="4" id="KW-1185">Reference proteome</keyword>
<dbReference type="Gene3D" id="3.40.50.1820">
    <property type="entry name" value="alpha/beta hydrolase"/>
    <property type="match status" value="1"/>
</dbReference>
<dbReference type="SUPFAM" id="SSF53474">
    <property type="entry name" value="alpha/beta-Hydrolases"/>
    <property type="match status" value="1"/>
</dbReference>
<feature type="region of interest" description="Disordered" evidence="1">
    <location>
        <begin position="1"/>
        <end position="46"/>
    </location>
</feature>
<feature type="domain" description="AB hydrolase-1" evidence="2">
    <location>
        <begin position="67"/>
        <end position="295"/>
    </location>
</feature>
<dbReference type="InterPro" id="IPR029058">
    <property type="entry name" value="AB_hydrolase_fold"/>
</dbReference>
<dbReference type="PANTHER" id="PTHR43194">
    <property type="entry name" value="HYDROLASE ALPHA/BETA FOLD FAMILY"/>
    <property type="match status" value="1"/>
</dbReference>
<feature type="compositionally biased region" description="Basic and acidic residues" evidence="1">
    <location>
        <begin position="30"/>
        <end position="46"/>
    </location>
</feature>
<dbReference type="Proteomes" id="UP001500457">
    <property type="component" value="Unassembled WGS sequence"/>
</dbReference>
<sequence length="313" mass="33038">MLTCAERTLEEATTPPVPTPPGPARPAPSVRDDQTSGADQREDDVGHLEVEDGRRIYFEHHAGERQPVVLVHGWGVTAHAWDTVAPALHADGHEVVLVDSRAHGRSDKDFADVSIAAMGADVARLCEHLGLQRPVVNGWSLGGAVAVDAVARLGSAAGGLVLTGGATPRYTSAPDWPHGGTVDDVEAVLAGAAADRATTFRGVAQAVCAVPVSSDVVDWMWGMFMEMGPRGDHAIRDLATLDQRKTIGTLDVPVLVLHGRNDGFVAFSGAEAAIDLYPDARLVALDGVGHAPHLEARDTYLAELRSFLAQTAR</sequence>
<dbReference type="PRINTS" id="PR00111">
    <property type="entry name" value="ABHYDROLASE"/>
</dbReference>
<keyword evidence="3" id="KW-0378">Hydrolase</keyword>
<dbReference type="InterPro" id="IPR050228">
    <property type="entry name" value="Carboxylesterase_BioH"/>
</dbReference>
<comment type="caution">
    <text evidence="3">The sequence shown here is derived from an EMBL/GenBank/DDBJ whole genome shotgun (WGS) entry which is preliminary data.</text>
</comment>
<evidence type="ECO:0000313" key="4">
    <source>
        <dbReference type="Proteomes" id="UP001500457"/>
    </source>
</evidence>
<feature type="compositionally biased region" description="Pro residues" evidence="1">
    <location>
        <begin position="15"/>
        <end position="26"/>
    </location>
</feature>
<dbReference type="PANTHER" id="PTHR43194:SF2">
    <property type="entry name" value="PEROXISOMAL MEMBRANE PROTEIN LPX1"/>
    <property type="match status" value="1"/>
</dbReference>
<organism evidence="3 4">
    <name type="scientific">Actinomycetospora straminea</name>
    <dbReference type="NCBI Taxonomy" id="663607"/>
    <lineage>
        <taxon>Bacteria</taxon>
        <taxon>Bacillati</taxon>
        <taxon>Actinomycetota</taxon>
        <taxon>Actinomycetes</taxon>
        <taxon>Pseudonocardiales</taxon>
        <taxon>Pseudonocardiaceae</taxon>
        <taxon>Actinomycetospora</taxon>
    </lineage>
</organism>
<dbReference type="GO" id="GO:0016787">
    <property type="term" value="F:hydrolase activity"/>
    <property type="evidence" value="ECO:0007669"/>
    <property type="project" value="UniProtKB-KW"/>
</dbReference>
<reference evidence="4" key="1">
    <citation type="journal article" date="2019" name="Int. J. Syst. Evol. Microbiol.">
        <title>The Global Catalogue of Microorganisms (GCM) 10K type strain sequencing project: providing services to taxonomists for standard genome sequencing and annotation.</title>
        <authorList>
            <consortium name="The Broad Institute Genomics Platform"/>
            <consortium name="The Broad Institute Genome Sequencing Center for Infectious Disease"/>
            <person name="Wu L."/>
            <person name="Ma J."/>
        </authorList>
    </citation>
    <scope>NUCLEOTIDE SEQUENCE [LARGE SCALE GENOMIC DNA]</scope>
    <source>
        <strain evidence="4">JCM 17983</strain>
    </source>
</reference>
<accession>A0ABP9DYR0</accession>
<evidence type="ECO:0000256" key="1">
    <source>
        <dbReference type="SAM" id="MobiDB-lite"/>
    </source>
</evidence>
<protein>
    <submittedName>
        <fullName evidence="3">Alpha/beta fold hydrolase</fullName>
    </submittedName>
</protein>
<gene>
    <name evidence="3" type="ORF">GCM10023203_09980</name>
</gene>
<dbReference type="EMBL" id="BAABHQ010000002">
    <property type="protein sequence ID" value="GAA4864168.1"/>
    <property type="molecule type" value="Genomic_DNA"/>
</dbReference>
<dbReference type="Pfam" id="PF00561">
    <property type="entry name" value="Abhydrolase_1"/>
    <property type="match status" value="1"/>
</dbReference>
<name>A0ABP9DYR0_9PSEU</name>
<dbReference type="InterPro" id="IPR000073">
    <property type="entry name" value="AB_hydrolase_1"/>
</dbReference>
<proteinExistence type="predicted"/>
<evidence type="ECO:0000259" key="2">
    <source>
        <dbReference type="Pfam" id="PF00561"/>
    </source>
</evidence>
<evidence type="ECO:0000313" key="3">
    <source>
        <dbReference type="EMBL" id="GAA4864168.1"/>
    </source>
</evidence>